<feature type="non-terminal residue" evidence="1">
    <location>
        <position position="1"/>
    </location>
</feature>
<name>A0A381NTD0_9ZZZZ</name>
<reference evidence="1" key="1">
    <citation type="submission" date="2018-05" db="EMBL/GenBank/DDBJ databases">
        <authorList>
            <person name="Lanie J.A."/>
            <person name="Ng W.-L."/>
            <person name="Kazmierczak K.M."/>
            <person name="Andrzejewski T.M."/>
            <person name="Davidsen T.M."/>
            <person name="Wayne K.J."/>
            <person name="Tettelin H."/>
            <person name="Glass J.I."/>
            <person name="Rusch D."/>
            <person name="Podicherti R."/>
            <person name="Tsui H.-C.T."/>
            <person name="Winkler M.E."/>
        </authorList>
    </citation>
    <scope>NUCLEOTIDE SEQUENCE</scope>
</reference>
<evidence type="ECO:0000313" key="1">
    <source>
        <dbReference type="EMBL" id="SUZ57896.1"/>
    </source>
</evidence>
<dbReference type="EMBL" id="UINC01000586">
    <property type="protein sequence ID" value="SUZ57896.1"/>
    <property type="molecule type" value="Genomic_DNA"/>
</dbReference>
<accession>A0A381NTD0</accession>
<gene>
    <name evidence="1" type="ORF">METZ01_LOCUS10750</name>
</gene>
<proteinExistence type="predicted"/>
<dbReference type="AlphaFoldDB" id="A0A381NTD0"/>
<protein>
    <submittedName>
        <fullName evidence="1">Uncharacterized protein</fullName>
    </submittedName>
</protein>
<organism evidence="1">
    <name type="scientific">marine metagenome</name>
    <dbReference type="NCBI Taxonomy" id="408172"/>
    <lineage>
        <taxon>unclassified sequences</taxon>
        <taxon>metagenomes</taxon>
        <taxon>ecological metagenomes</taxon>
    </lineage>
</organism>
<sequence>VVKRLGAVLEKDHPWATGFCDSTEFYLEPLDIRYVRDL</sequence>